<feature type="compositionally biased region" description="Low complexity" evidence="2">
    <location>
        <begin position="19"/>
        <end position="33"/>
    </location>
</feature>
<dbReference type="GO" id="GO:0004103">
    <property type="term" value="F:choline kinase activity"/>
    <property type="evidence" value="ECO:0007669"/>
    <property type="project" value="EnsemblFungi"/>
</dbReference>
<dbReference type="OMA" id="CEQVINW"/>
<gene>
    <name evidence="4" type="primary">TPHA0C00780</name>
    <name evidence="4" type="ordered locus">TPHA_0C00780</name>
</gene>
<keyword evidence="5" id="KW-1185">Reference proteome</keyword>
<evidence type="ECO:0000259" key="3">
    <source>
        <dbReference type="Pfam" id="PF04428"/>
    </source>
</evidence>
<organism evidence="4 5">
    <name type="scientific">Tetrapisispora phaffii (strain ATCC 24235 / CBS 4417 / NBRC 1672 / NRRL Y-8282 / UCD 70-5)</name>
    <name type="common">Yeast</name>
    <name type="synonym">Fabospora phaffii</name>
    <dbReference type="NCBI Taxonomy" id="1071381"/>
    <lineage>
        <taxon>Eukaryota</taxon>
        <taxon>Fungi</taxon>
        <taxon>Dikarya</taxon>
        <taxon>Ascomycota</taxon>
        <taxon>Saccharomycotina</taxon>
        <taxon>Saccharomycetes</taxon>
        <taxon>Saccharomycetales</taxon>
        <taxon>Saccharomycetaceae</taxon>
        <taxon>Tetrapisispora</taxon>
    </lineage>
</organism>
<dbReference type="GeneID" id="11533798"/>
<dbReference type="PANTHER" id="PTHR22603">
    <property type="entry name" value="CHOLINE/ETHANOALAMINE KINASE"/>
    <property type="match status" value="1"/>
</dbReference>
<dbReference type="Gene3D" id="3.90.1200.10">
    <property type="match status" value="1"/>
</dbReference>
<dbReference type="eggNOG" id="KOG2686">
    <property type="taxonomic scope" value="Eukaryota"/>
</dbReference>
<sequence>MPKDTNEREPRTRSIGNVARSYRGASRSRSQSGNKSRRDSLTILSGPTRSIRTINIESDDDYSSTASPSTYSNHSDNETENPDSRDSMGSLSSKLQYLKLQGDSGSSGASEALEVPFVKVTLDPTLPRDYLKKDILTIIDSLRIPKWHLRGSLGKNTIDVDNLKLTQITGAMTNMIFKVAYPRLPSLLLRVYGSNNDTIIDREYELQKLARLSQHHIGPSLYGCFENGRFEQFLENSQTLKKNDVRSWRISQRIARRMKELHTGVPLLRSERGSRPVSLKLIDKWISVIEDVGATWLTEKSNVTDIIQAKDWDTFKKVVSRYEMWLLDPNYSKTSEKLVFCHNDTQYGNLLFSSPMCETPDSGDYTPVAQNSSSSISSLFPSASNISLHEIINPSKEDKIEDNKLIVIDFEYAGANPAAFDLANHLSEWMHNYNCDTPHKCEPQEYPSKEQVLNFLYSYVSHLRGGAKTSIDEDVKNLYNSIIRWRAAAQLFWSIWAVIQSGKLVKENTTIVNKEEIGPGGEKYIIKTEELDDGLVKEESIQSEEIESLTGVDIGSFDYLSFCRHKIALFWSDMIQLGLANKEDCTIQEAISLDTKFL</sequence>
<dbReference type="GO" id="GO:0006646">
    <property type="term" value="P:phosphatidylethanolamine biosynthetic process"/>
    <property type="evidence" value="ECO:0007669"/>
    <property type="project" value="EnsemblFungi"/>
</dbReference>
<protein>
    <recommendedName>
        <fullName evidence="3">Choline kinase N-terminal domain-containing protein</fullName>
    </recommendedName>
</protein>
<comment type="similarity">
    <text evidence="1">Belongs to the choline/ethanolamine kinase family.</text>
</comment>
<dbReference type="KEGG" id="tpf:TPHA_0C00780"/>
<dbReference type="HOGENOM" id="CLU_012712_4_2_1"/>
<dbReference type="CDD" id="cd05157">
    <property type="entry name" value="ETNK_euk"/>
    <property type="match status" value="1"/>
</dbReference>
<dbReference type="PANTHER" id="PTHR22603:SF93">
    <property type="entry name" value="RE24176P"/>
    <property type="match status" value="1"/>
</dbReference>
<proteinExistence type="inferred from homology"/>
<dbReference type="GO" id="GO:0005737">
    <property type="term" value="C:cytoplasm"/>
    <property type="evidence" value="ECO:0007669"/>
    <property type="project" value="TreeGrafter"/>
</dbReference>
<dbReference type="Gene3D" id="3.30.200.20">
    <property type="entry name" value="Phosphorylase Kinase, domain 1"/>
    <property type="match status" value="1"/>
</dbReference>
<dbReference type="GO" id="GO:0004305">
    <property type="term" value="F:ethanolamine kinase activity"/>
    <property type="evidence" value="ECO:0007669"/>
    <property type="project" value="EnsemblFungi"/>
</dbReference>
<feature type="compositionally biased region" description="Basic and acidic residues" evidence="2">
    <location>
        <begin position="1"/>
        <end position="12"/>
    </location>
</feature>
<feature type="compositionally biased region" description="Polar residues" evidence="2">
    <location>
        <begin position="63"/>
        <end position="74"/>
    </location>
</feature>
<feature type="region of interest" description="Disordered" evidence="2">
    <location>
        <begin position="1"/>
        <end position="91"/>
    </location>
</feature>
<accession>G8BR58</accession>
<feature type="compositionally biased region" description="Polar residues" evidence="2">
    <location>
        <begin position="42"/>
        <end position="56"/>
    </location>
</feature>
<dbReference type="Pfam" id="PF01633">
    <property type="entry name" value="Choline_kinase"/>
    <property type="match status" value="1"/>
</dbReference>
<feature type="domain" description="Choline kinase N-terminal" evidence="3">
    <location>
        <begin position="106"/>
        <end position="148"/>
    </location>
</feature>
<dbReference type="EMBL" id="HE612858">
    <property type="protein sequence ID" value="CCE62234.1"/>
    <property type="molecule type" value="Genomic_DNA"/>
</dbReference>
<evidence type="ECO:0000256" key="2">
    <source>
        <dbReference type="SAM" id="MobiDB-lite"/>
    </source>
</evidence>
<dbReference type="RefSeq" id="XP_003684668.1">
    <property type="nucleotide sequence ID" value="XM_003684620.1"/>
</dbReference>
<dbReference type="AlphaFoldDB" id="G8BR58"/>
<name>G8BR58_TETPH</name>
<dbReference type="InterPro" id="IPR011009">
    <property type="entry name" value="Kinase-like_dom_sf"/>
</dbReference>
<reference evidence="4 5" key="1">
    <citation type="journal article" date="2011" name="Proc. Natl. Acad. Sci. U.S.A.">
        <title>Evolutionary erosion of yeast sex chromosomes by mating-type switching accidents.</title>
        <authorList>
            <person name="Gordon J.L."/>
            <person name="Armisen D."/>
            <person name="Proux-Wera E."/>
            <person name="Oheigeartaigh S.S."/>
            <person name="Byrne K.P."/>
            <person name="Wolfe K.H."/>
        </authorList>
    </citation>
    <scope>NUCLEOTIDE SEQUENCE [LARGE SCALE GENOMIC DNA]</scope>
    <source>
        <strain evidence="5">ATCC 24235 / CBS 4417 / NBRC 1672 / NRRL Y-8282 / UCD 70-5</strain>
    </source>
</reference>
<dbReference type="InterPro" id="IPR007521">
    <property type="entry name" value="Choline_kin_N"/>
</dbReference>
<dbReference type="STRING" id="1071381.G8BR58"/>
<evidence type="ECO:0000256" key="1">
    <source>
        <dbReference type="ARBA" id="ARBA00038211"/>
    </source>
</evidence>
<evidence type="ECO:0000313" key="4">
    <source>
        <dbReference type="EMBL" id="CCE62234.1"/>
    </source>
</evidence>
<evidence type="ECO:0000313" key="5">
    <source>
        <dbReference type="Proteomes" id="UP000005666"/>
    </source>
</evidence>
<dbReference type="Proteomes" id="UP000005666">
    <property type="component" value="Chromosome 3"/>
</dbReference>
<dbReference type="SUPFAM" id="SSF56112">
    <property type="entry name" value="Protein kinase-like (PK-like)"/>
    <property type="match status" value="1"/>
</dbReference>
<dbReference type="Pfam" id="PF04428">
    <property type="entry name" value="Choline_kin_N"/>
    <property type="match status" value="1"/>
</dbReference>
<dbReference type="OrthoDB" id="10267235at2759"/>